<dbReference type="SUPFAM" id="SSF53649">
    <property type="entry name" value="Alkaline phosphatase-like"/>
    <property type="match status" value="1"/>
</dbReference>
<name>A0ABV6Z2L5_UNCC1</name>
<organism evidence="2 3">
    <name type="scientific">candidate division CSSED10-310 bacterium</name>
    <dbReference type="NCBI Taxonomy" id="2855610"/>
    <lineage>
        <taxon>Bacteria</taxon>
        <taxon>Bacteria division CSSED10-310</taxon>
    </lineage>
</organism>
<accession>A0ABV6Z2L5</accession>
<evidence type="ECO:0000313" key="3">
    <source>
        <dbReference type="Proteomes" id="UP001594351"/>
    </source>
</evidence>
<evidence type="ECO:0000256" key="1">
    <source>
        <dbReference type="SAM" id="Phobius"/>
    </source>
</evidence>
<sequence length="533" mass="60833">MGQNHGYDDKFNAVRISDHKGSRSYLFAILVFSSVGCALVFLFLLPYRSKQDDVPSEQSEKLTQKDLAAYRPEIQSPVLIIGLDGADWTPIRKLIARGKLKTLSHLIKNGVSGPLQSTKPLLSPCIWTSIATGLKRNKHGVLGFLHKPPGSLKAIPITSSARKEAAIWDIFSYFGHTSLIMNYWASFPVIPLKGLQISDRFTYYSGEGTYPSLMEDELKFLQPAQDHTYIRSFFGFDNKQPGSKAISGRENVIFRTEKVTPFLIQDHFLVKMSLYCLKKYPSSLTFLYFRGLDSLCHNFWDYHDPTNKKFKTKRPEDEVTVLNDVINRYYEEYDALTKRILDTFTTTPQVYILSDHGFEASGRRTMFLVTNRLLEKAGLLNYKKDGSIDWARTKVMDFSPSVFDTERFFYINEIGKFEQGIVTPGKEKQDLVTKLYRLFGNARDRRGAPVFQFYGKRFPWAETDADFVAEVVYGIVENLDNQIYWNGELISVSEYFPGHYCPGGHAEQGIFIAHGPGIRANVKIQDATIYDIL</sequence>
<dbReference type="InterPro" id="IPR017850">
    <property type="entry name" value="Alkaline_phosphatase_core_sf"/>
</dbReference>
<evidence type="ECO:0000313" key="2">
    <source>
        <dbReference type="EMBL" id="MFC1852697.1"/>
    </source>
</evidence>
<dbReference type="Proteomes" id="UP001594351">
    <property type="component" value="Unassembled WGS sequence"/>
</dbReference>
<proteinExistence type="predicted"/>
<dbReference type="InterPro" id="IPR002591">
    <property type="entry name" value="Phosphodiest/P_Trfase"/>
</dbReference>
<feature type="non-terminal residue" evidence="2">
    <location>
        <position position="533"/>
    </location>
</feature>
<keyword evidence="1" id="KW-1133">Transmembrane helix</keyword>
<dbReference type="Gene3D" id="3.40.720.10">
    <property type="entry name" value="Alkaline Phosphatase, subunit A"/>
    <property type="match status" value="1"/>
</dbReference>
<keyword evidence="1" id="KW-0472">Membrane</keyword>
<reference evidence="2 3" key="1">
    <citation type="submission" date="2024-09" db="EMBL/GenBank/DDBJ databases">
        <title>Laminarin stimulates single cell rates of sulfate reduction while oxygen inhibits transcriptomic activity in coastal marine sediment.</title>
        <authorList>
            <person name="Lindsay M."/>
            <person name="Orcutt B."/>
            <person name="Emerson D."/>
            <person name="Stepanauskas R."/>
            <person name="D'Angelo T."/>
        </authorList>
    </citation>
    <scope>NUCLEOTIDE SEQUENCE [LARGE SCALE GENOMIC DNA]</scope>
    <source>
        <strain evidence="2">SAG AM-311-K15</strain>
    </source>
</reference>
<dbReference type="Pfam" id="PF01663">
    <property type="entry name" value="Phosphodiest"/>
    <property type="match status" value="1"/>
</dbReference>
<dbReference type="EMBL" id="JBHPBY010000352">
    <property type="protein sequence ID" value="MFC1852697.1"/>
    <property type="molecule type" value="Genomic_DNA"/>
</dbReference>
<keyword evidence="3" id="KW-1185">Reference proteome</keyword>
<protein>
    <submittedName>
        <fullName evidence="2">Alkaline phosphatase family protein</fullName>
    </submittedName>
</protein>
<keyword evidence="1" id="KW-0812">Transmembrane</keyword>
<gene>
    <name evidence="2" type="ORF">ACFL27_21060</name>
</gene>
<feature type="transmembrane region" description="Helical" evidence="1">
    <location>
        <begin position="25"/>
        <end position="47"/>
    </location>
</feature>
<comment type="caution">
    <text evidence="2">The sequence shown here is derived from an EMBL/GenBank/DDBJ whole genome shotgun (WGS) entry which is preliminary data.</text>
</comment>